<evidence type="ECO:0000313" key="5">
    <source>
        <dbReference type="EMBL" id="MPA68073.1"/>
    </source>
</evidence>
<dbReference type="InterPro" id="IPR036291">
    <property type="entry name" value="NAD(P)-bd_dom_sf"/>
</dbReference>
<dbReference type="AlphaFoldDB" id="A0A5B7BLP1"/>
<dbReference type="SUPFAM" id="SSF51735">
    <property type="entry name" value="NAD(P)-binding Rossmann-fold domains"/>
    <property type="match status" value="1"/>
</dbReference>
<dbReference type="InterPro" id="IPR006139">
    <property type="entry name" value="D-isomer_2_OHA_DH_cat_dom"/>
</dbReference>
<dbReference type="GO" id="GO:0051287">
    <property type="term" value="F:NAD binding"/>
    <property type="evidence" value="ECO:0007669"/>
    <property type="project" value="InterPro"/>
</dbReference>
<dbReference type="CDD" id="cd12175">
    <property type="entry name" value="2-Hacid_dh_11"/>
    <property type="match status" value="1"/>
</dbReference>
<accession>A0A5B7BLP1</accession>
<dbReference type="EMBL" id="GHES01037514">
    <property type="protein sequence ID" value="MPA68073.1"/>
    <property type="molecule type" value="Transcribed_RNA"/>
</dbReference>
<organism evidence="5">
    <name type="scientific">Davidia involucrata</name>
    <name type="common">Dove tree</name>
    <dbReference type="NCBI Taxonomy" id="16924"/>
    <lineage>
        <taxon>Eukaryota</taxon>
        <taxon>Viridiplantae</taxon>
        <taxon>Streptophyta</taxon>
        <taxon>Embryophyta</taxon>
        <taxon>Tracheophyta</taxon>
        <taxon>Spermatophyta</taxon>
        <taxon>Magnoliopsida</taxon>
        <taxon>eudicotyledons</taxon>
        <taxon>Gunneridae</taxon>
        <taxon>Pentapetalae</taxon>
        <taxon>asterids</taxon>
        <taxon>Cornales</taxon>
        <taxon>Nyssaceae</taxon>
        <taxon>Davidia</taxon>
    </lineage>
</organism>
<feature type="domain" description="D-isomer specific 2-hydroxyacid dehydrogenase catalytic" evidence="3">
    <location>
        <begin position="71"/>
        <end position="384"/>
    </location>
</feature>
<comment type="similarity">
    <text evidence="2">Belongs to the D-isomer specific 2-hydroxyacid dehydrogenase family.</text>
</comment>
<dbReference type="FunFam" id="3.40.50.720:FF:000291">
    <property type="entry name" value="Phosphoglycerate dehydrogenase, putative, 33424-31403"/>
    <property type="match status" value="1"/>
</dbReference>
<evidence type="ECO:0000256" key="2">
    <source>
        <dbReference type="RuleBase" id="RU003719"/>
    </source>
</evidence>
<protein>
    <submittedName>
        <fullName evidence="5">Putative D-isomer specific 2-hydroxyacid dehydrogenase family protein isoform 3</fullName>
    </submittedName>
</protein>
<evidence type="ECO:0000259" key="4">
    <source>
        <dbReference type="Pfam" id="PF02826"/>
    </source>
</evidence>
<dbReference type="Pfam" id="PF02826">
    <property type="entry name" value="2-Hacid_dh_C"/>
    <property type="match status" value="1"/>
</dbReference>
<dbReference type="InterPro" id="IPR006140">
    <property type="entry name" value="D-isomer_DH_NAD-bd"/>
</dbReference>
<proteinExistence type="inferred from homology"/>
<sequence length="391" mass="42624">MHLKRVLKALVLGEKATRSVKNPQNLFAVSVALAARSIRTDFMGSVEKMIEDSDKRIIRVLFCGPHFPASQNYTREYLQNYPFIQVDDVPFHDVPDVIGDYNICVVKSMRLNSNVISRANQMKLIMQYGVGLEGVDINAATKHGIKVARIPSGVTGNAASCAEMAIYLMLGLLRKQNEMQIAVKQRKVGEPIGDTLLGKTVFIMGFGNIGTQLAKRLRPFGVKILATKRSWTSHLESSCKSDALPIQNGINDGLVDEKGGHEDVHKFASNADIVVCCLSMNTETAGIVNKAFISSMKKDALLVNIARGGLLDYEAVLYYLKSGHLGGLGIDVAWTEPFDPEDPILKLPNVLLTPHVAGVTECSYRSMAKVVGDAALQLHAGTPLTGIEFVN</sequence>
<dbReference type="PROSITE" id="PS00671">
    <property type="entry name" value="D_2_HYDROXYACID_DH_3"/>
    <property type="match status" value="1"/>
</dbReference>
<dbReference type="PANTHER" id="PTHR42938">
    <property type="entry name" value="FORMATE DEHYDROGENASE 1"/>
    <property type="match status" value="1"/>
</dbReference>
<dbReference type="InterPro" id="IPR029753">
    <property type="entry name" value="D-isomer_DH_CS"/>
</dbReference>
<evidence type="ECO:0000259" key="3">
    <source>
        <dbReference type="Pfam" id="PF00389"/>
    </source>
</evidence>
<dbReference type="Gene3D" id="3.40.50.720">
    <property type="entry name" value="NAD(P)-binding Rossmann-like Domain"/>
    <property type="match status" value="2"/>
</dbReference>
<keyword evidence="1 2" id="KW-0560">Oxidoreductase</keyword>
<dbReference type="SUPFAM" id="SSF52283">
    <property type="entry name" value="Formate/glycerate dehydrogenase catalytic domain-like"/>
    <property type="match status" value="1"/>
</dbReference>
<name>A0A5B7BLP1_DAVIN</name>
<gene>
    <name evidence="5" type="ORF">Din_037514</name>
</gene>
<dbReference type="GO" id="GO:0004617">
    <property type="term" value="F:phosphoglycerate dehydrogenase activity"/>
    <property type="evidence" value="ECO:0007669"/>
    <property type="project" value="TreeGrafter"/>
</dbReference>
<feature type="domain" description="D-isomer specific 2-hydroxyacid dehydrogenase NAD-binding" evidence="4">
    <location>
        <begin position="167"/>
        <end position="357"/>
    </location>
</feature>
<reference evidence="5" key="1">
    <citation type="submission" date="2019-08" db="EMBL/GenBank/DDBJ databases">
        <title>Reference gene set and small RNA set construction with multiple tissues from Davidia involucrata Baill.</title>
        <authorList>
            <person name="Yang H."/>
            <person name="Zhou C."/>
            <person name="Li G."/>
            <person name="Wang J."/>
            <person name="Gao P."/>
            <person name="Wang M."/>
            <person name="Wang R."/>
            <person name="Zhao Y."/>
        </authorList>
    </citation>
    <scope>NUCLEOTIDE SEQUENCE</scope>
    <source>
        <tissue evidence="5">Mixed with DoveR01_LX</tissue>
    </source>
</reference>
<evidence type="ECO:0000256" key="1">
    <source>
        <dbReference type="ARBA" id="ARBA00023002"/>
    </source>
</evidence>
<dbReference type="PANTHER" id="PTHR42938:SF25">
    <property type="entry name" value="D-ISOMER SPECIFIC 2-HYDROXYACID DEHYDROGENASE FAMILY PROTEIN"/>
    <property type="match status" value="1"/>
</dbReference>
<dbReference type="Pfam" id="PF00389">
    <property type="entry name" value="2-Hacid_dh"/>
    <property type="match status" value="1"/>
</dbReference>